<evidence type="ECO:0000256" key="2">
    <source>
        <dbReference type="ARBA" id="ARBA00001947"/>
    </source>
</evidence>
<evidence type="ECO:0000256" key="1">
    <source>
        <dbReference type="ARBA" id="ARBA00001286"/>
    </source>
</evidence>
<keyword evidence="10" id="KW-0808">Transferase</keyword>
<dbReference type="InterPro" id="IPR036388">
    <property type="entry name" value="WH-like_DNA-bd_sf"/>
</dbReference>
<keyword evidence="14" id="KW-0238">DNA-binding</keyword>
<dbReference type="GO" id="GO:0046872">
    <property type="term" value="F:metal ion binding"/>
    <property type="evidence" value="ECO:0007669"/>
    <property type="project" value="UniProtKB-KW"/>
</dbReference>
<reference evidence="22" key="1">
    <citation type="submission" date="2014-12" db="EMBL/GenBank/DDBJ databases">
        <title>Insight into the proteome of Arion vulgaris.</title>
        <authorList>
            <person name="Aradska J."/>
            <person name="Bulat T."/>
            <person name="Smidak R."/>
            <person name="Sarate P."/>
            <person name="Gangsoo J."/>
            <person name="Sialana F."/>
            <person name="Bilban M."/>
            <person name="Lubec G."/>
        </authorList>
    </citation>
    <scope>NUCLEOTIDE SEQUENCE</scope>
    <source>
        <tissue evidence="22">Skin</tissue>
    </source>
</reference>
<evidence type="ECO:0000256" key="18">
    <source>
        <dbReference type="ARBA" id="ARBA00031621"/>
    </source>
</evidence>
<dbReference type="InterPro" id="IPR008332">
    <property type="entry name" value="MethylG_MeTrfase_N"/>
</dbReference>
<dbReference type="AlphaFoldDB" id="A0A0B7ALN1"/>
<keyword evidence="16" id="KW-0539">Nucleus</keyword>
<dbReference type="Pfam" id="PF02870">
    <property type="entry name" value="Methyltransf_1N"/>
    <property type="match status" value="1"/>
</dbReference>
<protein>
    <recommendedName>
        <fullName evidence="7">Methylated-DNA--protein-cysteine methyltransferase</fullName>
        <ecNumber evidence="6">2.1.1.63</ecNumber>
    </recommendedName>
    <alternativeName>
        <fullName evidence="17">6-O-methylguanine-DNA methyltransferase</fullName>
    </alternativeName>
    <alternativeName>
        <fullName evidence="18">O-6-methylguanine-DNA-alkyltransferase</fullName>
    </alternativeName>
</protein>
<evidence type="ECO:0000256" key="11">
    <source>
        <dbReference type="ARBA" id="ARBA00022723"/>
    </source>
</evidence>
<dbReference type="CDD" id="cd06445">
    <property type="entry name" value="ATase"/>
    <property type="match status" value="1"/>
</dbReference>
<keyword evidence="11" id="KW-0479">Metal-binding</keyword>
<dbReference type="GO" id="GO:0005654">
    <property type="term" value="C:nucleoplasm"/>
    <property type="evidence" value="ECO:0007669"/>
    <property type="project" value="TreeGrafter"/>
</dbReference>
<evidence type="ECO:0000256" key="19">
    <source>
        <dbReference type="ARBA" id="ARBA00049348"/>
    </source>
</evidence>
<evidence type="ECO:0000256" key="5">
    <source>
        <dbReference type="ARBA" id="ARBA00008711"/>
    </source>
</evidence>
<dbReference type="GO" id="GO:0003677">
    <property type="term" value="F:DNA binding"/>
    <property type="evidence" value="ECO:0007669"/>
    <property type="project" value="UniProtKB-KW"/>
</dbReference>
<comment type="similarity">
    <text evidence="5">Belongs to the MGMT family.</text>
</comment>
<evidence type="ECO:0000256" key="4">
    <source>
        <dbReference type="ARBA" id="ARBA00004123"/>
    </source>
</evidence>
<evidence type="ECO:0000256" key="10">
    <source>
        <dbReference type="ARBA" id="ARBA00022679"/>
    </source>
</evidence>
<comment type="catalytic activity">
    <reaction evidence="19">
        <text>a 6-O-methyl-2'-deoxyguanosine in DNA + L-cysteinyl-[protein] = S-methyl-L-cysteinyl-[protein] + a 2'-deoxyguanosine in DNA</text>
        <dbReference type="Rhea" id="RHEA:24000"/>
        <dbReference type="Rhea" id="RHEA-COMP:10131"/>
        <dbReference type="Rhea" id="RHEA-COMP:10132"/>
        <dbReference type="Rhea" id="RHEA-COMP:11367"/>
        <dbReference type="Rhea" id="RHEA-COMP:11368"/>
        <dbReference type="ChEBI" id="CHEBI:29950"/>
        <dbReference type="ChEBI" id="CHEBI:82612"/>
        <dbReference type="ChEBI" id="CHEBI:85445"/>
        <dbReference type="ChEBI" id="CHEBI:85448"/>
        <dbReference type="EC" id="2.1.1.63"/>
    </reaction>
</comment>
<evidence type="ECO:0000256" key="9">
    <source>
        <dbReference type="ARBA" id="ARBA00022603"/>
    </source>
</evidence>
<evidence type="ECO:0000256" key="13">
    <source>
        <dbReference type="ARBA" id="ARBA00022833"/>
    </source>
</evidence>
<dbReference type="InterPro" id="IPR001497">
    <property type="entry name" value="MethylDNA_cys_MeTrfase_AS"/>
</dbReference>
<evidence type="ECO:0000313" key="22">
    <source>
        <dbReference type="EMBL" id="CEK81482.1"/>
    </source>
</evidence>
<evidence type="ECO:0000256" key="17">
    <source>
        <dbReference type="ARBA" id="ARBA00030795"/>
    </source>
</evidence>
<dbReference type="SUPFAM" id="SSF53155">
    <property type="entry name" value="Methylated DNA-protein cysteine methyltransferase domain"/>
    <property type="match status" value="1"/>
</dbReference>
<feature type="domain" description="Methylated-DNA-[protein]-cysteine S-methyltransferase DNA binding" evidence="20">
    <location>
        <begin position="119"/>
        <end position="189"/>
    </location>
</feature>
<sequence>MEMANLIRNTQCKGKIFNFILTSPIGDIKITSCLDGLHSVMPCAEDDSNFSPDERRPVLLKPGQKDGNLVDCDPANKCFIWLKNYFTDRVASSDLPPLCNSVVKTDSFCAHALQLLPKAAPMGTTVTYKDLARLCGNEKACRAAGHAMATNPVALLIPCHRVITSSGGPGNYAHGKKNSTKIWLLKFEQGPLQGTCKHLR</sequence>
<evidence type="ECO:0000256" key="16">
    <source>
        <dbReference type="ARBA" id="ARBA00023242"/>
    </source>
</evidence>
<dbReference type="PANTHER" id="PTHR46460:SF1">
    <property type="entry name" value="METHYLATED-DNA--PROTEIN-CYSTEINE METHYLTRANSFERASE"/>
    <property type="match status" value="1"/>
</dbReference>
<comment type="catalytic activity">
    <reaction evidence="1">
        <text>a 4-O-methyl-thymidine in DNA + L-cysteinyl-[protein] = a thymidine in DNA + S-methyl-L-cysteinyl-[protein]</text>
        <dbReference type="Rhea" id="RHEA:53428"/>
        <dbReference type="Rhea" id="RHEA-COMP:10131"/>
        <dbReference type="Rhea" id="RHEA-COMP:10132"/>
        <dbReference type="Rhea" id="RHEA-COMP:13555"/>
        <dbReference type="Rhea" id="RHEA-COMP:13556"/>
        <dbReference type="ChEBI" id="CHEBI:29950"/>
        <dbReference type="ChEBI" id="CHEBI:82612"/>
        <dbReference type="ChEBI" id="CHEBI:137386"/>
        <dbReference type="ChEBI" id="CHEBI:137387"/>
        <dbReference type="EC" id="2.1.1.63"/>
    </reaction>
</comment>
<accession>A0A0B7ALN1</accession>
<dbReference type="InterPro" id="IPR014048">
    <property type="entry name" value="MethylDNA_cys_MeTrfase_DNA-bd"/>
</dbReference>
<evidence type="ECO:0000256" key="14">
    <source>
        <dbReference type="ARBA" id="ARBA00023125"/>
    </source>
</evidence>
<dbReference type="PANTHER" id="PTHR46460">
    <property type="entry name" value="METHYLATED-DNA--PROTEIN-CYSTEINE METHYLTRANSFERASE"/>
    <property type="match status" value="1"/>
</dbReference>
<dbReference type="Pfam" id="PF01035">
    <property type="entry name" value="DNA_binding_1"/>
    <property type="match status" value="1"/>
</dbReference>
<dbReference type="InterPro" id="IPR036631">
    <property type="entry name" value="MGMT_N_sf"/>
</dbReference>
<dbReference type="NCBIfam" id="TIGR00589">
    <property type="entry name" value="ogt"/>
    <property type="match status" value="1"/>
</dbReference>
<comment type="cofactor">
    <cofactor evidence="2">
        <name>Zn(2+)</name>
        <dbReference type="ChEBI" id="CHEBI:29105"/>
    </cofactor>
</comment>
<dbReference type="GO" id="GO:0032259">
    <property type="term" value="P:methylation"/>
    <property type="evidence" value="ECO:0007669"/>
    <property type="project" value="UniProtKB-KW"/>
</dbReference>
<evidence type="ECO:0000259" key="20">
    <source>
        <dbReference type="Pfam" id="PF01035"/>
    </source>
</evidence>
<comment type="subcellular location">
    <subcellularLocation>
        <location evidence="4">Nucleus</location>
    </subcellularLocation>
</comment>
<evidence type="ECO:0000256" key="7">
    <source>
        <dbReference type="ARBA" id="ARBA00015377"/>
    </source>
</evidence>
<dbReference type="EC" id="2.1.1.63" evidence="6"/>
<evidence type="ECO:0000256" key="8">
    <source>
        <dbReference type="ARBA" id="ARBA00022553"/>
    </source>
</evidence>
<evidence type="ECO:0000256" key="15">
    <source>
        <dbReference type="ARBA" id="ARBA00023204"/>
    </source>
</evidence>
<keyword evidence="15" id="KW-0234">DNA repair</keyword>
<keyword evidence="8" id="KW-0597">Phosphoprotein</keyword>
<keyword evidence="12" id="KW-0227">DNA damage</keyword>
<evidence type="ECO:0000256" key="3">
    <source>
        <dbReference type="ARBA" id="ARBA00003317"/>
    </source>
</evidence>
<gene>
    <name evidence="22" type="primary">ORF126284</name>
</gene>
<dbReference type="GO" id="GO:0006281">
    <property type="term" value="P:DNA repair"/>
    <property type="evidence" value="ECO:0007669"/>
    <property type="project" value="UniProtKB-KW"/>
</dbReference>
<evidence type="ECO:0000256" key="6">
    <source>
        <dbReference type="ARBA" id="ARBA00011918"/>
    </source>
</evidence>
<evidence type="ECO:0000256" key="12">
    <source>
        <dbReference type="ARBA" id="ARBA00022763"/>
    </source>
</evidence>
<keyword evidence="9" id="KW-0489">Methyltransferase</keyword>
<organism evidence="22">
    <name type="scientific">Arion vulgaris</name>
    <dbReference type="NCBI Taxonomy" id="1028688"/>
    <lineage>
        <taxon>Eukaryota</taxon>
        <taxon>Metazoa</taxon>
        <taxon>Spiralia</taxon>
        <taxon>Lophotrochozoa</taxon>
        <taxon>Mollusca</taxon>
        <taxon>Gastropoda</taxon>
        <taxon>Heterobranchia</taxon>
        <taxon>Euthyneura</taxon>
        <taxon>Panpulmonata</taxon>
        <taxon>Eupulmonata</taxon>
        <taxon>Stylommatophora</taxon>
        <taxon>Helicina</taxon>
        <taxon>Arionoidea</taxon>
        <taxon>Arionidae</taxon>
        <taxon>Arion</taxon>
    </lineage>
</organism>
<name>A0A0B7ALN1_9EUPU</name>
<dbReference type="FunFam" id="1.10.10.10:FF:000214">
    <property type="entry name" value="Methylated-DNA--protein-cysteine methyltransferase"/>
    <property type="match status" value="1"/>
</dbReference>
<dbReference type="PROSITE" id="PS00374">
    <property type="entry name" value="MGMT"/>
    <property type="match status" value="1"/>
</dbReference>
<keyword evidence="13" id="KW-0862">Zinc</keyword>
<proteinExistence type="inferred from homology"/>
<dbReference type="EMBL" id="HACG01034617">
    <property type="protein sequence ID" value="CEK81482.1"/>
    <property type="molecule type" value="Transcribed_RNA"/>
</dbReference>
<dbReference type="Gene3D" id="1.10.10.10">
    <property type="entry name" value="Winged helix-like DNA-binding domain superfamily/Winged helix DNA-binding domain"/>
    <property type="match status" value="1"/>
</dbReference>
<dbReference type="GO" id="GO:0003908">
    <property type="term" value="F:methylated-DNA-[protein]-cysteine S-methyltransferase activity"/>
    <property type="evidence" value="ECO:0007669"/>
    <property type="project" value="UniProtKB-EC"/>
</dbReference>
<evidence type="ECO:0000259" key="21">
    <source>
        <dbReference type="Pfam" id="PF02870"/>
    </source>
</evidence>
<dbReference type="InterPro" id="IPR036217">
    <property type="entry name" value="MethylDNA_cys_MeTrfase_DNAb"/>
</dbReference>
<dbReference type="Gene3D" id="3.30.160.70">
    <property type="entry name" value="Methylated DNA-protein cysteine methyltransferase domain"/>
    <property type="match status" value="1"/>
</dbReference>
<feature type="domain" description="Methylguanine DNA methyltransferase ribonuclease-like" evidence="21">
    <location>
        <begin position="21"/>
        <end position="96"/>
    </location>
</feature>
<comment type="function">
    <text evidence="3">Involved in the cellular defense against the biological effects of O6-methylguanine (O6-MeG) and O4-methylthymine (O4-MeT) in DNA. Repairs the methylated nucleobase in DNA by stoichiometrically transferring the methyl group to a cysteine residue in the enzyme. This is a suicide reaction: the enzyme is irreversibly inactivated.</text>
</comment>
<dbReference type="SUPFAM" id="SSF46767">
    <property type="entry name" value="Methylated DNA-protein cysteine methyltransferase, C-terminal domain"/>
    <property type="match status" value="1"/>
</dbReference>